<organism evidence="1 2">
    <name type="scientific">Clostridium magnum DSM 2767</name>
    <dbReference type="NCBI Taxonomy" id="1121326"/>
    <lineage>
        <taxon>Bacteria</taxon>
        <taxon>Bacillati</taxon>
        <taxon>Bacillota</taxon>
        <taxon>Clostridia</taxon>
        <taxon>Eubacteriales</taxon>
        <taxon>Clostridiaceae</taxon>
        <taxon>Clostridium</taxon>
    </lineage>
</organism>
<dbReference type="PATRIC" id="fig|1121326.3.peg.593"/>
<dbReference type="AlphaFoldDB" id="A0A162U6B1"/>
<dbReference type="Proteomes" id="UP000076603">
    <property type="component" value="Unassembled WGS sequence"/>
</dbReference>
<sequence>MVEDDINSELVDYIFTRDKSGGSGNLILIIKCNRSLEHTYELMTVSNNINVIKLESDIPIDKKYNVIEIQGINKRDVGTPYITIDFKIKKGLNIGIIKISLIGEIKEFLGVEFTLRNKTKDRTITSKAPLNLEDI</sequence>
<protein>
    <submittedName>
        <fullName evidence="1">Uncharacterized protein</fullName>
    </submittedName>
</protein>
<name>A0A162U6B1_9CLOT</name>
<gene>
    <name evidence="1" type="ORF">CLMAG_06370</name>
</gene>
<accession>A0A162U6B1</accession>
<comment type="caution">
    <text evidence="1">The sequence shown here is derived from an EMBL/GenBank/DDBJ whole genome shotgun (WGS) entry which is preliminary data.</text>
</comment>
<proteinExistence type="predicted"/>
<dbReference type="RefSeq" id="WP_066617811.1">
    <property type="nucleotide sequence ID" value="NZ_FQXL01000031.1"/>
</dbReference>
<evidence type="ECO:0000313" key="1">
    <source>
        <dbReference type="EMBL" id="KZL93591.1"/>
    </source>
</evidence>
<reference evidence="1 2" key="1">
    <citation type="submission" date="2016-04" db="EMBL/GenBank/DDBJ databases">
        <title>Genome sequence of Clostridium magnum DSM 2767.</title>
        <authorList>
            <person name="Poehlein A."/>
            <person name="Uhlig R."/>
            <person name="Fischer R."/>
            <person name="Bahl H."/>
            <person name="Daniel R."/>
        </authorList>
    </citation>
    <scope>NUCLEOTIDE SEQUENCE [LARGE SCALE GENOMIC DNA]</scope>
    <source>
        <strain evidence="1 2">DSM 2767</strain>
    </source>
</reference>
<evidence type="ECO:0000313" key="2">
    <source>
        <dbReference type="Proteomes" id="UP000076603"/>
    </source>
</evidence>
<dbReference type="EMBL" id="LWAE01000001">
    <property type="protein sequence ID" value="KZL93591.1"/>
    <property type="molecule type" value="Genomic_DNA"/>
</dbReference>
<keyword evidence="2" id="KW-1185">Reference proteome</keyword>
<dbReference type="STRING" id="1121326.CLMAG_06370"/>